<evidence type="ECO:0000259" key="1">
    <source>
        <dbReference type="PROSITE" id="PS50280"/>
    </source>
</evidence>
<organism evidence="2 3">
    <name type="scientific">Pleurostoma richardsiae</name>
    <dbReference type="NCBI Taxonomy" id="41990"/>
    <lineage>
        <taxon>Eukaryota</taxon>
        <taxon>Fungi</taxon>
        <taxon>Dikarya</taxon>
        <taxon>Ascomycota</taxon>
        <taxon>Pezizomycotina</taxon>
        <taxon>Sordariomycetes</taxon>
        <taxon>Sordariomycetidae</taxon>
        <taxon>Calosphaeriales</taxon>
        <taxon>Pleurostomataceae</taxon>
        <taxon>Pleurostoma</taxon>
    </lineage>
</organism>
<gene>
    <name evidence="2" type="ORF">NKR23_g12283</name>
</gene>
<dbReference type="InterPro" id="IPR001214">
    <property type="entry name" value="SET_dom"/>
</dbReference>
<dbReference type="PANTHER" id="PTHR12197:SF251">
    <property type="entry name" value="EG:BACR7C10.4 PROTEIN"/>
    <property type="match status" value="1"/>
</dbReference>
<dbReference type="InterPro" id="IPR050869">
    <property type="entry name" value="H3K4_H4K5_MeTrfase"/>
</dbReference>
<evidence type="ECO:0000313" key="3">
    <source>
        <dbReference type="Proteomes" id="UP001174694"/>
    </source>
</evidence>
<dbReference type="SUPFAM" id="SSF82199">
    <property type="entry name" value="SET domain"/>
    <property type="match status" value="1"/>
</dbReference>
<dbReference type="Gene3D" id="2.170.270.10">
    <property type="entry name" value="SET domain"/>
    <property type="match status" value="1"/>
</dbReference>
<keyword evidence="3" id="KW-1185">Reference proteome</keyword>
<dbReference type="CDD" id="cd20071">
    <property type="entry name" value="SET_SMYD"/>
    <property type="match status" value="1"/>
</dbReference>
<dbReference type="Gene3D" id="6.10.140.2220">
    <property type="match status" value="1"/>
</dbReference>
<dbReference type="PROSITE" id="PS50280">
    <property type="entry name" value="SET"/>
    <property type="match status" value="1"/>
</dbReference>
<dbReference type="EMBL" id="JANBVO010000098">
    <property type="protein sequence ID" value="KAJ9130240.1"/>
    <property type="molecule type" value="Genomic_DNA"/>
</dbReference>
<proteinExistence type="predicted"/>
<protein>
    <submittedName>
        <fullName evidence="2">Set and mynd domain protein</fullName>
    </submittedName>
</protein>
<evidence type="ECO:0000313" key="2">
    <source>
        <dbReference type="EMBL" id="KAJ9130240.1"/>
    </source>
</evidence>
<dbReference type="InterPro" id="IPR046341">
    <property type="entry name" value="SET_dom_sf"/>
</dbReference>
<dbReference type="Gene3D" id="1.10.220.160">
    <property type="match status" value="1"/>
</dbReference>
<name>A0AA38R0E1_9PEZI</name>
<sequence>MGKTDVLRDEDTAHLAQVCTAASIISAALQNNQAALRGVEKVWSSLSQTMCPGSRDTLDRALFGVLLPDDGIEREKLSLGEGAIALIKAKVSALNGLIKSPLIRMDFLENGAMAQILQFLVMDMAETEAAKRKLANLVMDNFLDAGMGAILGEWPRNQTSGDDACHLDTHLWKRQEMWDVWNNEWFTVSTAEAPCHYVHVHKQECQAFRRVRRSVGKDWLPTPVRALLQALLRRGEEDVRATFELLEGNAERFREREQIWRDMELQAVAAVTYAGIRETKEEVENARLILCKIQTNAFDRMEADIGQAGIFLDPALAMANHSCTPNAIVVFTRRKALLRAEMPIEAGDEITISYIDYTKPKPFRQLGLELYHFDLVSDLGRLSNPPIEGQQNRRLELKALINKLYPVCEPMTYSTPDERFCHLRHQWRNCRPLIEAKMFASEPLGCTLENAVAYYTERERMADALSIACFAAIQSDPYRHVAPFKQWRLKGIMIIAKTLTNTAPRRALEELAEISNPGVIAVLERADQVSICQGLLLMVVKYASMAHSDEWEMLSLAKGMLRDIESLPGRERESALLQAWADCQDEAGMAYFRGNVLNPIEDLSAFAVEILSRDLGLA</sequence>
<dbReference type="AlphaFoldDB" id="A0AA38R0E1"/>
<dbReference type="PANTHER" id="PTHR12197">
    <property type="entry name" value="HISTONE-LYSINE N-METHYLTRANSFERASE SMYD"/>
    <property type="match status" value="1"/>
</dbReference>
<accession>A0AA38R0E1</accession>
<dbReference type="Pfam" id="PF00856">
    <property type="entry name" value="SET"/>
    <property type="match status" value="1"/>
</dbReference>
<feature type="domain" description="SET" evidence="1">
    <location>
        <begin position="204"/>
        <end position="355"/>
    </location>
</feature>
<comment type="caution">
    <text evidence="2">The sequence shown here is derived from an EMBL/GenBank/DDBJ whole genome shotgun (WGS) entry which is preliminary data.</text>
</comment>
<dbReference type="GO" id="GO:0005634">
    <property type="term" value="C:nucleus"/>
    <property type="evidence" value="ECO:0007669"/>
    <property type="project" value="TreeGrafter"/>
</dbReference>
<reference evidence="2" key="1">
    <citation type="submission" date="2022-07" db="EMBL/GenBank/DDBJ databases">
        <title>Fungi with potential for degradation of polypropylene.</title>
        <authorList>
            <person name="Gostincar C."/>
        </authorList>
    </citation>
    <scope>NUCLEOTIDE SEQUENCE</scope>
    <source>
        <strain evidence="2">EXF-13308</strain>
    </source>
</reference>
<dbReference type="Proteomes" id="UP001174694">
    <property type="component" value="Unassembled WGS sequence"/>
</dbReference>